<feature type="region of interest" description="Disordered" evidence="1">
    <location>
        <begin position="24"/>
        <end position="118"/>
    </location>
</feature>
<feature type="compositionally biased region" description="Basic and acidic residues" evidence="1">
    <location>
        <begin position="24"/>
        <end position="35"/>
    </location>
</feature>
<keyword evidence="2" id="KW-0732">Signal</keyword>
<dbReference type="EMBL" id="GBRH01270748">
    <property type="protein sequence ID" value="JAD27147.1"/>
    <property type="molecule type" value="Transcribed_RNA"/>
</dbReference>
<feature type="compositionally biased region" description="Pro residues" evidence="1">
    <location>
        <begin position="53"/>
        <end position="63"/>
    </location>
</feature>
<sequence>MTLPSRLVAGVLLTLAVALVCSSAEERSTGQEQHRAANARGSVHDLGQAPARHTPPAPPPPPCSGQEDRCQEAPATPLRPLGLRTPVAAPPPPRPGTPRASIRPYHPSPPPPPPPPCS</sequence>
<feature type="signal peptide" evidence="2">
    <location>
        <begin position="1"/>
        <end position="24"/>
    </location>
</feature>
<reference evidence="3" key="1">
    <citation type="submission" date="2014-09" db="EMBL/GenBank/DDBJ databases">
        <authorList>
            <person name="Magalhaes I.L.F."/>
            <person name="Oliveira U."/>
            <person name="Santos F.R."/>
            <person name="Vidigal T.H.D.A."/>
            <person name="Brescovit A.D."/>
            <person name="Santos A.J."/>
        </authorList>
    </citation>
    <scope>NUCLEOTIDE SEQUENCE</scope>
    <source>
        <tissue evidence="3">Shoot tissue taken approximately 20 cm above the soil surface</tissue>
    </source>
</reference>
<reference evidence="3" key="2">
    <citation type="journal article" date="2015" name="Data Brief">
        <title>Shoot transcriptome of the giant reed, Arundo donax.</title>
        <authorList>
            <person name="Barrero R.A."/>
            <person name="Guerrero F.D."/>
            <person name="Moolhuijzen P."/>
            <person name="Goolsby J.A."/>
            <person name="Tidwell J."/>
            <person name="Bellgard S.E."/>
            <person name="Bellgard M.I."/>
        </authorList>
    </citation>
    <scope>NUCLEOTIDE SEQUENCE</scope>
    <source>
        <tissue evidence="3">Shoot tissue taken approximately 20 cm above the soil surface</tissue>
    </source>
</reference>
<protein>
    <submittedName>
        <fullName evidence="3">Uncharacterized protein</fullName>
    </submittedName>
</protein>
<feature type="compositionally biased region" description="Pro residues" evidence="1">
    <location>
        <begin position="106"/>
        <end position="118"/>
    </location>
</feature>
<organism evidence="3">
    <name type="scientific">Arundo donax</name>
    <name type="common">Giant reed</name>
    <name type="synonym">Donax arundinaceus</name>
    <dbReference type="NCBI Taxonomy" id="35708"/>
    <lineage>
        <taxon>Eukaryota</taxon>
        <taxon>Viridiplantae</taxon>
        <taxon>Streptophyta</taxon>
        <taxon>Embryophyta</taxon>
        <taxon>Tracheophyta</taxon>
        <taxon>Spermatophyta</taxon>
        <taxon>Magnoliopsida</taxon>
        <taxon>Liliopsida</taxon>
        <taxon>Poales</taxon>
        <taxon>Poaceae</taxon>
        <taxon>PACMAD clade</taxon>
        <taxon>Arundinoideae</taxon>
        <taxon>Arundineae</taxon>
        <taxon>Arundo</taxon>
    </lineage>
</organism>
<evidence type="ECO:0000256" key="2">
    <source>
        <dbReference type="SAM" id="SignalP"/>
    </source>
</evidence>
<proteinExistence type="predicted"/>
<evidence type="ECO:0000256" key="1">
    <source>
        <dbReference type="SAM" id="MobiDB-lite"/>
    </source>
</evidence>
<feature type="chain" id="PRO_5002043483" evidence="2">
    <location>
        <begin position="25"/>
        <end position="118"/>
    </location>
</feature>
<name>A0A0A8YX20_ARUDO</name>
<dbReference type="AlphaFoldDB" id="A0A0A8YX20"/>
<accession>A0A0A8YX20</accession>
<evidence type="ECO:0000313" key="3">
    <source>
        <dbReference type="EMBL" id="JAD27147.1"/>
    </source>
</evidence>